<sequence length="154" mass="16266">MLSYNVGVDSNGGDRPPGLRSGLGTDRSEPGSQVFAALSRTALARRFRSWRGVSGKSYVFTVYPASDCPAYCDAVLLAAAFDGDGARRVLAVLDTGAFPEPALARAERELGRSAEQLEFHVHLLSSSAADRRETIADLSAGLVGHTRPDAGIDS</sequence>
<keyword evidence="3" id="KW-1185">Reference proteome</keyword>
<protein>
    <submittedName>
        <fullName evidence="2">Uncharacterized protein</fullName>
    </submittedName>
</protein>
<reference evidence="2 3" key="1">
    <citation type="submission" date="2018-06" db="EMBL/GenBank/DDBJ databases">
        <title>Genomic Encyclopedia of Type Strains, Phase IV (KMG-IV): sequencing the most valuable type-strain genomes for metagenomic binning, comparative biology and taxonomic classification.</title>
        <authorList>
            <person name="Goeker M."/>
        </authorList>
    </citation>
    <scope>NUCLEOTIDE SEQUENCE [LARGE SCALE GENOMIC DNA]</scope>
    <source>
        <strain evidence="2 3">DSM 24875</strain>
    </source>
</reference>
<proteinExistence type="predicted"/>
<name>A0A366FRM4_9HYPH</name>
<accession>A0A366FRM4</accession>
<dbReference type="AlphaFoldDB" id="A0A366FRM4"/>
<dbReference type="EMBL" id="QNRK01000005">
    <property type="protein sequence ID" value="RBP16385.1"/>
    <property type="molecule type" value="Genomic_DNA"/>
</dbReference>
<dbReference type="RefSeq" id="WP_113888199.1">
    <property type="nucleotide sequence ID" value="NZ_QNRK01000005.1"/>
</dbReference>
<evidence type="ECO:0000313" key="2">
    <source>
        <dbReference type="EMBL" id="RBP16385.1"/>
    </source>
</evidence>
<dbReference type="Proteomes" id="UP000253529">
    <property type="component" value="Unassembled WGS sequence"/>
</dbReference>
<feature type="region of interest" description="Disordered" evidence="1">
    <location>
        <begin position="1"/>
        <end position="30"/>
    </location>
</feature>
<organism evidence="2 3">
    <name type="scientific">Roseiarcus fermentans</name>
    <dbReference type="NCBI Taxonomy" id="1473586"/>
    <lineage>
        <taxon>Bacteria</taxon>
        <taxon>Pseudomonadati</taxon>
        <taxon>Pseudomonadota</taxon>
        <taxon>Alphaproteobacteria</taxon>
        <taxon>Hyphomicrobiales</taxon>
        <taxon>Roseiarcaceae</taxon>
        <taxon>Roseiarcus</taxon>
    </lineage>
</organism>
<evidence type="ECO:0000256" key="1">
    <source>
        <dbReference type="SAM" id="MobiDB-lite"/>
    </source>
</evidence>
<evidence type="ECO:0000313" key="3">
    <source>
        <dbReference type="Proteomes" id="UP000253529"/>
    </source>
</evidence>
<gene>
    <name evidence="2" type="ORF">DFR50_10526</name>
</gene>
<dbReference type="OrthoDB" id="7870314at2"/>
<comment type="caution">
    <text evidence="2">The sequence shown here is derived from an EMBL/GenBank/DDBJ whole genome shotgun (WGS) entry which is preliminary data.</text>
</comment>